<evidence type="ECO:0000256" key="1">
    <source>
        <dbReference type="SAM" id="MobiDB-lite"/>
    </source>
</evidence>
<feature type="transmembrane region" description="Helical" evidence="2">
    <location>
        <begin position="259"/>
        <end position="279"/>
    </location>
</feature>
<feature type="transmembrane region" description="Helical" evidence="2">
    <location>
        <begin position="333"/>
        <end position="355"/>
    </location>
</feature>
<organism evidence="3 4">
    <name type="scientific">Mycobacterium simiae</name>
    <name type="common">Mycobacterium habana</name>
    <dbReference type="NCBI Taxonomy" id="1784"/>
    <lineage>
        <taxon>Bacteria</taxon>
        <taxon>Bacillati</taxon>
        <taxon>Actinomycetota</taxon>
        <taxon>Actinomycetes</taxon>
        <taxon>Mycobacteriales</taxon>
        <taxon>Mycobacteriaceae</taxon>
        <taxon>Mycobacterium</taxon>
        <taxon>Mycobacterium simiae complex</taxon>
    </lineage>
</organism>
<feature type="transmembrane region" description="Helical" evidence="2">
    <location>
        <begin position="90"/>
        <end position="112"/>
    </location>
</feature>
<sequence length="586" mass="59160">MWWSVPAYALLLSLLVAGPLLRPGYVLLRDAVSTPRSYLSDTALGLTAPPRATPQDFAVALASHLIDGGVVVKTLLVAGLWLAGWGAARLVATALPCAGLSGQFVAVTLAIWNPYVAERLLQGHWSLLVGYGCLPWVATAVLRLRSASTGWFALAFWIALAGLTPTGLMLAATVGLACAVGPGAGRSRWLCAAAVLGAALLAALPWLVAAATGPSLAAPESAAGVVAFAPRAEPGLGTLGSLAGLGGIWNSEAVPSSRATLFAAVSTLVFLGVVATGLPTVLRRRAVVPLLALAAAAVLLPAALATDSGLHLLAAVVDAAPGLGVLRDGQKWVALAMPGYVLGGAGAVVTVRRWLPAPADVAAALAGCLALLAVLPDAAWGVGGKVAAVHYPSGWAPVAAQINSAPAPVAVLPAGSMRRFAWSGPVPVLDPLPRWVRAEVLSTGDLAISGRVVPGEGHRARAIQQLLLSGVDASALAPAGVGWLVVEADTAGDLGAAARTLRTLTPVYRDEHLTLYRVGGVGAGVSPARRHTVVIAHLAWLALLIGSGGGALVAGARRRGCRASDSGASRHLNQGDDNAPTDVAGN</sequence>
<evidence type="ECO:0000256" key="2">
    <source>
        <dbReference type="SAM" id="Phobius"/>
    </source>
</evidence>
<dbReference type="EMBL" id="MZZM01000018">
    <property type="protein sequence ID" value="ORJ59980.1"/>
    <property type="molecule type" value="Genomic_DNA"/>
</dbReference>
<feature type="region of interest" description="Disordered" evidence="1">
    <location>
        <begin position="564"/>
        <end position="586"/>
    </location>
</feature>
<feature type="transmembrane region" description="Helical" evidence="2">
    <location>
        <begin position="286"/>
        <end position="304"/>
    </location>
</feature>
<keyword evidence="4" id="KW-1185">Reference proteome</keyword>
<reference evidence="3 4" key="1">
    <citation type="submission" date="2017-03" db="EMBL/GenBank/DDBJ databases">
        <title>Genomic insights into Mycobacterium simiae human colonization.</title>
        <authorList>
            <person name="Steffani J.L."/>
            <person name="Brunck M.E."/>
            <person name="Cruz E."/>
            <person name="Montiel R."/>
            <person name="Barona F."/>
        </authorList>
    </citation>
    <scope>NUCLEOTIDE SEQUENCE [LARGE SCALE GENOMIC DNA]</scope>
    <source>
        <strain evidence="3 4">MsiGto</strain>
    </source>
</reference>
<dbReference type="STRING" id="1784.VC42_16595"/>
<comment type="caution">
    <text evidence="3">The sequence shown here is derived from an EMBL/GenBank/DDBJ whole genome shotgun (WGS) entry which is preliminary data.</text>
</comment>
<keyword evidence="2" id="KW-1133">Transmembrane helix</keyword>
<proteinExistence type="predicted"/>
<evidence type="ECO:0000313" key="3">
    <source>
        <dbReference type="EMBL" id="ORJ59980.1"/>
    </source>
</evidence>
<gene>
    <name evidence="3" type="ORF">B5M45_13785</name>
</gene>
<dbReference type="Proteomes" id="UP000193040">
    <property type="component" value="Unassembled WGS sequence"/>
</dbReference>
<feature type="transmembrane region" description="Helical" evidence="2">
    <location>
        <begin position="189"/>
        <end position="209"/>
    </location>
</feature>
<feature type="transmembrane region" description="Helical" evidence="2">
    <location>
        <begin position="124"/>
        <end position="144"/>
    </location>
</feature>
<feature type="transmembrane region" description="Helical" evidence="2">
    <location>
        <begin position="361"/>
        <end position="382"/>
    </location>
</feature>
<protein>
    <recommendedName>
        <fullName evidence="5">Transmembrane protein</fullName>
    </recommendedName>
</protein>
<evidence type="ECO:0008006" key="5">
    <source>
        <dbReference type="Google" id="ProtNLM"/>
    </source>
</evidence>
<keyword evidence="2" id="KW-0472">Membrane</keyword>
<dbReference type="RefSeq" id="WP_084950647.1">
    <property type="nucleotide sequence ID" value="NZ_MZZM01000018.1"/>
</dbReference>
<accession>A0A1X0Y466</accession>
<feature type="transmembrane region" description="Helical" evidence="2">
    <location>
        <begin position="150"/>
        <end position="177"/>
    </location>
</feature>
<keyword evidence="2" id="KW-0812">Transmembrane</keyword>
<dbReference type="AlphaFoldDB" id="A0A1X0Y466"/>
<feature type="transmembrane region" description="Helical" evidence="2">
    <location>
        <begin position="534"/>
        <end position="554"/>
    </location>
</feature>
<evidence type="ECO:0000313" key="4">
    <source>
        <dbReference type="Proteomes" id="UP000193040"/>
    </source>
</evidence>
<name>A0A1X0Y466_MYCSI</name>